<evidence type="ECO:0000313" key="11">
    <source>
        <dbReference type="Proteomes" id="UP000276526"/>
    </source>
</evidence>
<feature type="transmembrane region" description="Helical" evidence="8">
    <location>
        <begin position="445"/>
        <end position="468"/>
    </location>
</feature>
<evidence type="ECO:0000256" key="1">
    <source>
        <dbReference type="ARBA" id="ARBA00012513"/>
    </source>
</evidence>
<evidence type="ECO:0000259" key="9">
    <source>
        <dbReference type="PROSITE" id="PS50011"/>
    </source>
</evidence>
<dbReference type="CDD" id="cd14014">
    <property type="entry name" value="STKc_PknB_like"/>
    <property type="match status" value="1"/>
</dbReference>
<dbReference type="Pfam" id="PF00069">
    <property type="entry name" value="Pkinase"/>
    <property type="match status" value="1"/>
</dbReference>
<feature type="compositionally biased region" description="Basic and acidic residues" evidence="7">
    <location>
        <begin position="344"/>
        <end position="355"/>
    </location>
</feature>
<keyword evidence="6" id="KW-0067">ATP-binding</keyword>
<keyword evidence="8" id="KW-0472">Membrane</keyword>
<dbReference type="PROSITE" id="PS00108">
    <property type="entry name" value="PROTEIN_KINASE_ST"/>
    <property type="match status" value="1"/>
</dbReference>
<gene>
    <name evidence="10" type="ORF">CXF48_05005</name>
</gene>
<feature type="compositionally biased region" description="Low complexity" evidence="7">
    <location>
        <begin position="411"/>
        <end position="421"/>
    </location>
</feature>
<evidence type="ECO:0000256" key="4">
    <source>
        <dbReference type="ARBA" id="ARBA00022741"/>
    </source>
</evidence>
<keyword evidence="3" id="KW-0808">Transferase</keyword>
<comment type="caution">
    <text evidence="10">The sequence shown here is derived from an EMBL/GenBank/DDBJ whole genome shotgun (WGS) entry which is preliminary data.</text>
</comment>
<accession>A0A426PZ37</accession>
<dbReference type="SUPFAM" id="SSF56112">
    <property type="entry name" value="Protein kinase-like (PK-like)"/>
    <property type="match status" value="1"/>
</dbReference>
<evidence type="ECO:0000256" key="5">
    <source>
        <dbReference type="ARBA" id="ARBA00022777"/>
    </source>
</evidence>
<feature type="compositionally biased region" description="Basic and acidic residues" evidence="7">
    <location>
        <begin position="366"/>
        <end position="378"/>
    </location>
</feature>
<feature type="domain" description="Protein kinase" evidence="9">
    <location>
        <begin position="26"/>
        <end position="301"/>
    </location>
</feature>
<organism evidence="10 11">
    <name type="scientific">Corynebacterium bovis</name>
    <dbReference type="NCBI Taxonomy" id="36808"/>
    <lineage>
        <taxon>Bacteria</taxon>
        <taxon>Bacillati</taxon>
        <taxon>Actinomycetota</taxon>
        <taxon>Actinomycetes</taxon>
        <taxon>Mycobacteriales</taxon>
        <taxon>Corynebacteriaceae</taxon>
        <taxon>Corynebacterium</taxon>
    </lineage>
</organism>
<dbReference type="InterPro" id="IPR008271">
    <property type="entry name" value="Ser/Thr_kinase_AS"/>
</dbReference>
<evidence type="ECO:0000256" key="2">
    <source>
        <dbReference type="ARBA" id="ARBA00022527"/>
    </source>
</evidence>
<dbReference type="RefSeq" id="WP_125207092.1">
    <property type="nucleotide sequence ID" value="NZ_PQNK01000006.1"/>
</dbReference>
<keyword evidence="4" id="KW-0547">Nucleotide-binding</keyword>
<dbReference type="SMART" id="SM00220">
    <property type="entry name" value="S_TKc"/>
    <property type="match status" value="1"/>
</dbReference>
<dbReference type="Gene3D" id="1.10.510.10">
    <property type="entry name" value="Transferase(Phosphotransferase) domain 1"/>
    <property type="match status" value="1"/>
</dbReference>
<sequence length="596" mass="62229">MVNAGPPDDLGDLTPVLDEVARSRGLTRFEEIGRGGMDVVVKAWDDITARWVAVKIFSRHGVGRDMGLQRFRKEIRLLASIHHPAIISVYYAGKAGDDVAYFVMEYVDGPNLATLISHRQEEGRPFTVDETVTLLRPVAAALDHLHSLTPPVFHRDIKPANIIVRPVRDGVDAGVLTDFGISLSAEDTRVTSEGMVVGTDHYLAPELFSSDPDTGTRPDRASDIYAFAAVVAEMLTLRTVKSTMSEPAWRFARGVPTYRAGDLAPEDAGRVAIVNRAVADALHPDPARRTRSASAVIDAVAGRRGEGDDGDPARVGAGRARAAGVSPGVRRPGGDGGGEGAGPPRDRTAWPEPRRVGPGRAGSGRAEPRRAEPRRAEPRVPGTVETLALPVPGAAGAPAAPGAVSAPGALSAPGAVSAPGTPGTPGGPDRGRVPRGTRRRRRRGVAVLAAVLGVALVASGGLAGYAFVLRPPWPAEDRAVVEAFPGIVPDRVNGTGWAGLTCRPATPEPGQRAKISCSGPSRAVALAEYDDASRRDDAVVLADPQRLSNGRCEVDSGTVGESGDVGVLPRGGGRDRFAILLTGDGASPETLSVPVC</sequence>
<dbReference type="Proteomes" id="UP000276526">
    <property type="component" value="Unassembled WGS sequence"/>
</dbReference>
<dbReference type="InterPro" id="IPR000719">
    <property type="entry name" value="Prot_kinase_dom"/>
</dbReference>
<dbReference type="PROSITE" id="PS50011">
    <property type="entry name" value="PROTEIN_KINASE_DOM"/>
    <property type="match status" value="1"/>
</dbReference>
<name>A0A426PZ37_9CORY</name>
<dbReference type="EC" id="2.7.11.1" evidence="1"/>
<evidence type="ECO:0000256" key="3">
    <source>
        <dbReference type="ARBA" id="ARBA00022679"/>
    </source>
</evidence>
<dbReference type="InterPro" id="IPR011009">
    <property type="entry name" value="Kinase-like_dom_sf"/>
</dbReference>
<evidence type="ECO:0000256" key="8">
    <source>
        <dbReference type="SAM" id="Phobius"/>
    </source>
</evidence>
<evidence type="ECO:0000256" key="7">
    <source>
        <dbReference type="SAM" id="MobiDB-lite"/>
    </source>
</evidence>
<protein>
    <recommendedName>
        <fullName evidence="1">non-specific serine/threonine protein kinase</fullName>
        <ecNumber evidence="1">2.7.11.1</ecNumber>
    </recommendedName>
</protein>
<keyword evidence="2" id="KW-0723">Serine/threonine-protein kinase</keyword>
<reference evidence="10 11" key="1">
    <citation type="submission" date="2018-01" db="EMBL/GenBank/DDBJ databases">
        <title>Twenty Corynebacterium bovis Genomes.</title>
        <authorList>
            <person name="Gulvik C.A."/>
        </authorList>
    </citation>
    <scope>NUCLEOTIDE SEQUENCE [LARGE SCALE GENOMIC DNA]</scope>
    <source>
        <strain evidence="10 11">F6900</strain>
    </source>
</reference>
<keyword evidence="5" id="KW-0418">Kinase</keyword>
<feature type="region of interest" description="Disordered" evidence="7">
    <location>
        <begin position="411"/>
        <end position="441"/>
    </location>
</feature>
<dbReference type="PANTHER" id="PTHR43289:SF6">
    <property type="entry name" value="SERINE_THREONINE-PROTEIN KINASE NEKL-3"/>
    <property type="match status" value="1"/>
</dbReference>
<feature type="compositionally biased region" description="Low complexity" evidence="7">
    <location>
        <begin position="313"/>
        <end position="330"/>
    </location>
</feature>
<keyword evidence="8" id="KW-0812">Transmembrane</keyword>
<proteinExistence type="predicted"/>
<dbReference type="AlphaFoldDB" id="A0A426PZ37"/>
<evidence type="ECO:0000313" key="10">
    <source>
        <dbReference type="EMBL" id="RRO86888.1"/>
    </source>
</evidence>
<feature type="region of interest" description="Disordered" evidence="7">
    <location>
        <begin position="299"/>
        <end position="384"/>
    </location>
</feature>
<keyword evidence="8" id="KW-1133">Transmembrane helix</keyword>
<dbReference type="GO" id="GO:0004674">
    <property type="term" value="F:protein serine/threonine kinase activity"/>
    <property type="evidence" value="ECO:0007669"/>
    <property type="project" value="UniProtKB-KW"/>
</dbReference>
<dbReference type="PANTHER" id="PTHR43289">
    <property type="entry name" value="MITOGEN-ACTIVATED PROTEIN KINASE KINASE KINASE 20-RELATED"/>
    <property type="match status" value="1"/>
</dbReference>
<dbReference type="GO" id="GO:0005524">
    <property type="term" value="F:ATP binding"/>
    <property type="evidence" value="ECO:0007669"/>
    <property type="project" value="UniProtKB-KW"/>
</dbReference>
<evidence type="ECO:0000256" key="6">
    <source>
        <dbReference type="ARBA" id="ARBA00022840"/>
    </source>
</evidence>
<dbReference type="EMBL" id="PQNK01000006">
    <property type="protein sequence ID" value="RRO86888.1"/>
    <property type="molecule type" value="Genomic_DNA"/>
</dbReference>